<feature type="compositionally biased region" description="Basic and acidic residues" evidence="1">
    <location>
        <begin position="7"/>
        <end position="23"/>
    </location>
</feature>
<feature type="region of interest" description="Disordered" evidence="1">
    <location>
        <begin position="1"/>
        <end position="69"/>
    </location>
</feature>
<evidence type="ECO:0000313" key="2">
    <source>
        <dbReference type="EMBL" id="EDM77811.1"/>
    </source>
</evidence>
<evidence type="ECO:0000313" key="3">
    <source>
        <dbReference type="Proteomes" id="UP000005801"/>
    </source>
</evidence>
<feature type="compositionally biased region" description="Low complexity" evidence="1">
    <location>
        <begin position="30"/>
        <end position="51"/>
    </location>
</feature>
<evidence type="ECO:0000256" key="1">
    <source>
        <dbReference type="SAM" id="MobiDB-lite"/>
    </source>
</evidence>
<gene>
    <name evidence="2" type="ORF">PPSIR1_38554</name>
</gene>
<dbReference type="EMBL" id="ABCS01000040">
    <property type="protein sequence ID" value="EDM77811.1"/>
    <property type="molecule type" value="Genomic_DNA"/>
</dbReference>
<keyword evidence="3" id="KW-1185">Reference proteome</keyword>
<name>A6G8N4_9BACT</name>
<accession>A6G8N4</accession>
<dbReference type="Proteomes" id="UP000005801">
    <property type="component" value="Unassembled WGS sequence"/>
</dbReference>
<reference evidence="2 3" key="1">
    <citation type="submission" date="2007-06" db="EMBL/GenBank/DDBJ databases">
        <authorList>
            <person name="Shimkets L."/>
            <person name="Ferriera S."/>
            <person name="Johnson J."/>
            <person name="Kravitz S."/>
            <person name="Beeson K."/>
            <person name="Sutton G."/>
            <person name="Rogers Y.-H."/>
            <person name="Friedman R."/>
            <person name="Frazier M."/>
            <person name="Venter J.C."/>
        </authorList>
    </citation>
    <scope>NUCLEOTIDE SEQUENCE [LARGE SCALE GENOMIC DNA]</scope>
    <source>
        <strain evidence="2 3">SIR-1</strain>
    </source>
</reference>
<dbReference type="RefSeq" id="WP_006973079.1">
    <property type="nucleotide sequence ID" value="NZ_ABCS01000040.1"/>
</dbReference>
<sequence>MAAGRGPHVEPEAPESEELRAPDEADNVDEVVAPELEPVGVAPEPEASAPAKADEARSRARRSCSSEPTYRTAEGVAFFGLARARPGLSVRVGACRG</sequence>
<dbReference type="AlphaFoldDB" id="A6G8N4"/>
<comment type="caution">
    <text evidence="2">The sequence shown here is derived from an EMBL/GenBank/DDBJ whole genome shotgun (WGS) entry which is preliminary data.</text>
</comment>
<proteinExistence type="predicted"/>
<organism evidence="2 3">
    <name type="scientific">Plesiocystis pacifica SIR-1</name>
    <dbReference type="NCBI Taxonomy" id="391625"/>
    <lineage>
        <taxon>Bacteria</taxon>
        <taxon>Pseudomonadati</taxon>
        <taxon>Myxococcota</taxon>
        <taxon>Polyangia</taxon>
        <taxon>Nannocystales</taxon>
        <taxon>Nannocystaceae</taxon>
        <taxon>Plesiocystis</taxon>
    </lineage>
</organism>
<protein>
    <submittedName>
        <fullName evidence="2">Uncharacterized protein</fullName>
    </submittedName>
</protein>